<feature type="transmembrane region" description="Helical" evidence="1">
    <location>
        <begin position="66"/>
        <end position="87"/>
    </location>
</feature>
<name>A0AAV5DYV8_ELECO</name>
<reference evidence="2" key="1">
    <citation type="journal article" date="2018" name="DNA Res.">
        <title>Multiple hybrid de novo genome assembly of finger millet, an orphan allotetraploid crop.</title>
        <authorList>
            <person name="Hatakeyama M."/>
            <person name="Aluri S."/>
            <person name="Balachadran M.T."/>
            <person name="Sivarajan S.R."/>
            <person name="Patrignani A."/>
            <person name="Gruter S."/>
            <person name="Poveda L."/>
            <person name="Shimizu-Inatsugi R."/>
            <person name="Baeten J."/>
            <person name="Francoijs K.J."/>
            <person name="Nataraja K.N."/>
            <person name="Reddy Y.A.N."/>
            <person name="Phadnis S."/>
            <person name="Ravikumar R.L."/>
            <person name="Schlapbach R."/>
            <person name="Sreeman S.M."/>
            <person name="Shimizu K.K."/>
        </authorList>
    </citation>
    <scope>NUCLEOTIDE SEQUENCE</scope>
</reference>
<evidence type="ECO:0000256" key="1">
    <source>
        <dbReference type="SAM" id="Phobius"/>
    </source>
</evidence>
<organism evidence="2 3">
    <name type="scientific">Eleusine coracana subsp. coracana</name>
    <dbReference type="NCBI Taxonomy" id="191504"/>
    <lineage>
        <taxon>Eukaryota</taxon>
        <taxon>Viridiplantae</taxon>
        <taxon>Streptophyta</taxon>
        <taxon>Embryophyta</taxon>
        <taxon>Tracheophyta</taxon>
        <taxon>Spermatophyta</taxon>
        <taxon>Magnoliopsida</taxon>
        <taxon>Liliopsida</taxon>
        <taxon>Poales</taxon>
        <taxon>Poaceae</taxon>
        <taxon>PACMAD clade</taxon>
        <taxon>Chloridoideae</taxon>
        <taxon>Cynodonteae</taxon>
        <taxon>Eleusininae</taxon>
        <taxon>Eleusine</taxon>
    </lineage>
</organism>
<dbReference type="Proteomes" id="UP001054889">
    <property type="component" value="Unassembled WGS sequence"/>
</dbReference>
<keyword evidence="1" id="KW-0812">Transmembrane</keyword>
<keyword evidence="1" id="KW-0472">Membrane</keyword>
<evidence type="ECO:0000313" key="3">
    <source>
        <dbReference type="Proteomes" id="UP001054889"/>
    </source>
</evidence>
<protein>
    <submittedName>
        <fullName evidence="2">Uncharacterized protein</fullName>
    </submittedName>
</protein>
<evidence type="ECO:0000313" key="2">
    <source>
        <dbReference type="EMBL" id="GJN15652.1"/>
    </source>
</evidence>
<comment type="caution">
    <text evidence="2">The sequence shown here is derived from an EMBL/GenBank/DDBJ whole genome shotgun (WGS) entry which is preliminary data.</text>
</comment>
<dbReference type="AlphaFoldDB" id="A0AAV5DYV8"/>
<keyword evidence="3" id="KW-1185">Reference proteome</keyword>
<sequence length="116" mass="13464">MLLNSCVVSFPEDNYANYSWKQGSVCRDPRAIDPSAAMRQQRGVGMGRRREDPGLLTRAVDKVFRFVRFAEFEIFFVLFFIIAFILFKNLVSAPTMSQPQYNQMFVKKPDLDDAWP</sequence>
<dbReference type="PANTHER" id="PTHR37223">
    <property type="entry name" value="OS08G0528601 PROTEIN"/>
    <property type="match status" value="1"/>
</dbReference>
<dbReference type="EMBL" id="BQKI01000072">
    <property type="protein sequence ID" value="GJN15652.1"/>
    <property type="molecule type" value="Genomic_DNA"/>
</dbReference>
<reference evidence="2" key="2">
    <citation type="submission" date="2021-12" db="EMBL/GenBank/DDBJ databases">
        <title>Resequencing data analysis of finger millet.</title>
        <authorList>
            <person name="Hatakeyama M."/>
            <person name="Aluri S."/>
            <person name="Balachadran M.T."/>
            <person name="Sivarajan S.R."/>
            <person name="Poveda L."/>
            <person name="Shimizu-Inatsugi R."/>
            <person name="Schlapbach R."/>
            <person name="Sreeman S.M."/>
            <person name="Shimizu K.K."/>
        </authorList>
    </citation>
    <scope>NUCLEOTIDE SEQUENCE</scope>
</reference>
<keyword evidence="1" id="KW-1133">Transmembrane helix</keyword>
<dbReference type="GO" id="GO:0006979">
    <property type="term" value="P:response to oxidative stress"/>
    <property type="evidence" value="ECO:0007669"/>
    <property type="project" value="TreeGrafter"/>
</dbReference>
<dbReference type="PANTHER" id="PTHR37223:SF1">
    <property type="entry name" value="OS08G0528601 PROTEIN"/>
    <property type="match status" value="1"/>
</dbReference>
<gene>
    <name evidence="2" type="primary">gb02586</name>
    <name evidence="2" type="ORF">PR202_gb02586</name>
</gene>
<accession>A0AAV5DYV8</accession>
<proteinExistence type="predicted"/>